<keyword evidence="1" id="KW-0472">Membrane</keyword>
<evidence type="ECO:0000313" key="3">
    <source>
        <dbReference type="EMBL" id="OQR71407.1"/>
    </source>
</evidence>
<dbReference type="Proteomes" id="UP000192247">
    <property type="component" value="Unassembled WGS sequence"/>
</dbReference>
<dbReference type="EMBL" id="MNPL01014641">
    <property type="protein sequence ID" value="OQR71407.1"/>
    <property type="molecule type" value="Genomic_DNA"/>
</dbReference>
<keyword evidence="1" id="KW-0812">Transmembrane</keyword>
<name>A0A1V9XCZ3_9ACAR</name>
<keyword evidence="4" id="KW-1185">Reference proteome</keyword>
<organism evidence="3 4">
    <name type="scientific">Tropilaelaps mercedesae</name>
    <dbReference type="NCBI Taxonomy" id="418985"/>
    <lineage>
        <taxon>Eukaryota</taxon>
        <taxon>Metazoa</taxon>
        <taxon>Ecdysozoa</taxon>
        <taxon>Arthropoda</taxon>
        <taxon>Chelicerata</taxon>
        <taxon>Arachnida</taxon>
        <taxon>Acari</taxon>
        <taxon>Parasitiformes</taxon>
        <taxon>Mesostigmata</taxon>
        <taxon>Gamasina</taxon>
        <taxon>Dermanyssoidea</taxon>
        <taxon>Laelapidae</taxon>
        <taxon>Tropilaelaps</taxon>
    </lineage>
</organism>
<evidence type="ECO:0000256" key="2">
    <source>
        <dbReference type="SAM" id="SignalP"/>
    </source>
</evidence>
<feature type="transmembrane region" description="Helical" evidence="1">
    <location>
        <begin position="116"/>
        <end position="136"/>
    </location>
</feature>
<keyword evidence="1" id="KW-1133">Transmembrane helix</keyword>
<sequence>MQPLAPPILITLLVTAFFVHVSTARWLELSDTLLTGGGGSRIVQCVTTKTTFALRKVDRALHSFEGYLEKHRDGRNSDLARLVEQLRNAITFSAVEASCDFTRRLLVNRTHESMRLISVSLVAIAYVLCVGFAACYESGIMGKQSIVREHVAQCISNTTGYTMRKLDKALARLQSYLAANPEYRKSDLFAFVKELRGATRKGLGVFSGTLAGFLISVGIDAVYDASMEVLSGTLGAVQQAKQMKNISTILVDALTGDLSKKFVSSPDVDLEKRVTETVHAIKFYFQYAFYGSKVCVGMVED</sequence>
<comment type="caution">
    <text evidence="3">The sequence shown here is derived from an EMBL/GenBank/DDBJ whole genome shotgun (WGS) entry which is preliminary data.</text>
</comment>
<evidence type="ECO:0000313" key="4">
    <source>
        <dbReference type="Proteomes" id="UP000192247"/>
    </source>
</evidence>
<evidence type="ECO:0000256" key="1">
    <source>
        <dbReference type="SAM" id="Phobius"/>
    </source>
</evidence>
<dbReference type="AlphaFoldDB" id="A0A1V9XCZ3"/>
<feature type="chain" id="PRO_5012822590" evidence="2">
    <location>
        <begin position="25"/>
        <end position="301"/>
    </location>
</feature>
<dbReference type="InParanoid" id="A0A1V9XCZ3"/>
<proteinExistence type="predicted"/>
<protein>
    <submittedName>
        <fullName evidence="3">Uncharacterized protein</fullName>
    </submittedName>
</protein>
<keyword evidence="2" id="KW-0732">Signal</keyword>
<accession>A0A1V9XCZ3</accession>
<gene>
    <name evidence="3" type="ORF">BIW11_11020</name>
</gene>
<feature type="signal peptide" evidence="2">
    <location>
        <begin position="1"/>
        <end position="24"/>
    </location>
</feature>
<reference evidence="3 4" key="1">
    <citation type="journal article" date="2017" name="Gigascience">
        <title>Draft genome of the honey bee ectoparasitic mite, Tropilaelaps mercedesae, is shaped by the parasitic life history.</title>
        <authorList>
            <person name="Dong X."/>
            <person name="Armstrong S.D."/>
            <person name="Xia D."/>
            <person name="Makepeace B.L."/>
            <person name="Darby A.C."/>
            <person name="Kadowaki T."/>
        </authorList>
    </citation>
    <scope>NUCLEOTIDE SEQUENCE [LARGE SCALE GENOMIC DNA]</scope>
    <source>
        <strain evidence="3">Wuxi-XJTLU</strain>
    </source>
</reference>